<dbReference type="PANTHER" id="PTHR43776">
    <property type="entry name" value="TRANSPORT ATP-BINDING PROTEIN"/>
    <property type="match status" value="1"/>
</dbReference>
<dbReference type="InterPro" id="IPR027417">
    <property type="entry name" value="P-loop_NTPase"/>
</dbReference>
<feature type="domain" description="ABC transporter" evidence="5">
    <location>
        <begin position="256"/>
        <end position="494"/>
    </location>
</feature>
<dbReference type="PROSITE" id="PS00211">
    <property type="entry name" value="ABC_TRANSPORTER_1"/>
    <property type="match status" value="2"/>
</dbReference>
<dbReference type="PANTHER" id="PTHR43776:SF7">
    <property type="entry name" value="D,D-DIPEPTIDE TRANSPORT ATP-BINDING PROTEIN DDPF-RELATED"/>
    <property type="match status" value="1"/>
</dbReference>
<keyword evidence="7" id="KW-1185">Reference proteome</keyword>
<dbReference type="GO" id="GO:0016887">
    <property type="term" value="F:ATP hydrolysis activity"/>
    <property type="evidence" value="ECO:0007669"/>
    <property type="project" value="InterPro"/>
</dbReference>
<reference evidence="6 7" key="1">
    <citation type="submission" date="2019-09" db="EMBL/GenBank/DDBJ databases">
        <title>Draft genome sequence of the thermophilic Saccharopolyspora hirsuta VKM Ac-666T.</title>
        <authorList>
            <person name="Lobastova T.G."/>
            <person name="Fokina V."/>
            <person name="Bragin E.Y."/>
            <person name="Shtratnikova V.Y."/>
            <person name="Starodumova I.P."/>
            <person name="Tarlachkov S.V."/>
            <person name="Donova M.V."/>
        </authorList>
    </citation>
    <scope>NUCLEOTIDE SEQUENCE [LARGE SCALE GENOMIC DNA]</scope>
    <source>
        <strain evidence="6 7">VKM Ac-666</strain>
    </source>
</reference>
<keyword evidence="4 6" id="KW-0067">ATP-binding</keyword>
<dbReference type="PROSITE" id="PS50893">
    <property type="entry name" value="ABC_TRANSPORTER_2"/>
    <property type="match status" value="2"/>
</dbReference>
<dbReference type="Gene3D" id="3.40.50.300">
    <property type="entry name" value="P-loop containing nucleotide triphosphate hydrolases"/>
    <property type="match status" value="2"/>
</dbReference>
<sequence>MNAPLLSARGLRAFVGTRSLLAEVDVELRPGEVTAVLGESGSGKTTLGLALQGESRRGVALAGTVELRGTDLIGVPAAQRRAARAGVIGYLPQHPAAALNPLRKVGRVMAELARAPEAIPEALEAARFDAALLDRYPHQLSGGQQQRAVLAQAVLNRPDVLVLDEPATGLDAITKSEAVEALSRMSGRGTAILLLTHDLGLVRRTADTVLVLHDGRIVERGQHVLTAPTHEHTRALLAAEPRPPAAADTEPAEGGLRASGLSKVAKNGDRLLDGIDLAVPPGRCVAVVGRSGSGKTTLARCLAGLTRPSAGRVLLDGVALAADVRHRGRRTQVQYIHQDARASFDEFRPVLAQIARTARLTRGVSTAQARTEAEQVLASVGLERAQADRRPAALSGGQLQRAAVARALLAEPAVIICDEITTGQDLIHRAELLDLLAATLRTTSAGMVLISHDLGAVAALADEVHVLDAGRCVEHAPTAALLARPRTAVARSLVDSADLARGRTEEPG</sequence>
<dbReference type="RefSeq" id="WP_150069811.1">
    <property type="nucleotide sequence ID" value="NZ_VWPH01000015.1"/>
</dbReference>
<evidence type="ECO:0000313" key="7">
    <source>
        <dbReference type="Proteomes" id="UP000323946"/>
    </source>
</evidence>
<dbReference type="InterPro" id="IPR003439">
    <property type="entry name" value="ABC_transporter-like_ATP-bd"/>
</dbReference>
<dbReference type="GO" id="GO:0005524">
    <property type="term" value="F:ATP binding"/>
    <property type="evidence" value="ECO:0007669"/>
    <property type="project" value="UniProtKB-KW"/>
</dbReference>
<dbReference type="GO" id="GO:0055085">
    <property type="term" value="P:transmembrane transport"/>
    <property type="evidence" value="ECO:0007669"/>
    <property type="project" value="UniProtKB-ARBA"/>
</dbReference>
<gene>
    <name evidence="6" type="ORF">F1721_28090</name>
</gene>
<dbReference type="SMR" id="A0A5M7BMG0"/>
<organism evidence="6 7">
    <name type="scientific">Saccharopolyspora hirsuta</name>
    <dbReference type="NCBI Taxonomy" id="1837"/>
    <lineage>
        <taxon>Bacteria</taxon>
        <taxon>Bacillati</taxon>
        <taxon>Actinomycetota</taxon>
        <taxon>Actinomycetes</taxon>
        <taxon>Pseudonocardiales</taxon>
        <taxon>Pseudonocardiaceae</taxon>
        <taxon>Saccharopolyspora</taxon>
    </lineage>
</organism>
<dbReference type="SMART" id="SM00382">
    <property type="entry name" value="AAA"/>
    <property type="match status" value="2"/>
</dbReference>
<keyword evidence="2" id="KW-0813">Transport</keyword>
<dbReference type="Proteomes" id="UP000323946">
    <property type="component" value="Unassembled WGS sequence"/>
</dbReference>
<feature type="domain" description="ABC transporter" evidence="5">
    <location>
        <begin position="6"/>
        <end position="239"/>
    </location>
</feature>
<dbReference type="AlphaFoldDB" id="A0A5M7BMG0"/>
<evidence type="ECO:0000313" key="6">
    <source>
        <dbReference type="EMBL" id="KAA5828311.1"/>
    </source>
</evidence>
<dbReference type="InterPro" id="IPR003593">
    <property type="entry name" value="AAA+_ATPase"/>
</dbReference>
<name>A0A5M7BMG0_SACHI</name>
<keyword evidence="3" id="KW-0547">Nucleotide-binding</keyword>
<dbReference type="InterPro" id="IPR050319">
    <property type="entry name" value="ABC_transp_ATP-bind"/>
</dbReference>
<proteinExistence type="inferred from homology"/>
<dbReference type="SUPFAM" id="SSF52540">
    <property type="entry name" value="P-loop containing nucleoside triphosphate hydrolases"/>
    <property type="match status" value="2"/>
</dbReference>
<evidence type="ECO:0000256" key="3">
    <source>
        <dbReference type="ARBA" id="ARBA00022741"/>
    </source>
</evidence>
<protein>
    <submittedName>
        <fullName evidence="6">ABC transporter ATP-binding protein</fullName>
    </submittedName>
</protein>
<dbReference type="InterPro" id="IPR017871">
    <property type="entry name" value="ABC_transporter-like_CS"/>
</dbReference>
<evidence type="ECO:0000259" key="5">
    <source>
        <dbReference type="PROSITE" id="PS50893"/>
    </source>
</evidence>
<dbReference type="EMBL" id="VWPH01000015">
    <property type="protein sequence ID" value="KAA5828311.1"/>
    <property type="molecule type" value="Genomic_DNA"/>
</dbReference>
<comment type="caution">
    <text evidence="6">The sequence shown here is derived from an EMBL/GenBank/DDBJ whole genome shotgun (WGS) entry which is preliminary data.</text>
</comment>
<dbReference type="OrthoDB" id="3169708at2"/>
<dbReference type="Pfam" id="PF00005">
    <property type="entry name" value="ABC_tran"/>
    <property type="match status" value="2"/>
</dbReference>
<evidence type="ECO:0000256" key="2">
    <source>
        <dbReference type="ARBA" id="ARBA00022448"/>
    </source>
</evidence>
<accession>A0A5M7BMG0</accession>
<evidence type="ECO:0000256" key="1">
    <source>
        <dbReference type="ARBA" id="ARBA00005417"/>
    </source>
</evidence>
<comment type="similarity">
    <text evidence="1">Belongs to the ABC transporter superfamily.</text>
</comment>
<evidence type="ECO:0000256" key="4">
    <source>
        <dbReference type="ARBA" id="ARBA00022840"/>
    </source>
</evidence>